<evidence type="ECO:0000256" key="1">
    <source>
        <dbReference type="SAM" id="MobiDB-lite"/>
    </source>
</evidence>
<dbReference type="AlphaFoldDB" id="A0AAD7F8B0"/>
<evidence type="ECO:0000313" key="3">
    <source>
        <dbReference type="Proteomes" id="UP001221757"/>
    </source>
</evidence>
<gene>
    <name evidence="2" type="ORF">B0H17DRAFT_1154971</name>
</gene>
<accession>A0AAD7F8B0</accession>
<proteinExistence type="predicted"/>
<keyword evidence="3" id="KW-1185">Reference proteome</keyword>
<name>A0AAD7F8B0_MYCRO</name>
<sequence>MFPHPLGPALGARLEGKGTYCRIADIERVHEAGLSGECPEVAEQTVAVKRAHPGMKMFEVWARQRAGKAPLGDKDWNQLSVGDREAVITFKFQRAATFQSHVQYVANCVTRGGPRHLPRRELRRPRVGGIMHEVSRPEGQPEAAEDSAGVSVT</sequence>
<feature type="region of interest" description="Disordered" evidence="1">
    <location>
        <begin position="126"/>
        <end position="153"/>
    </location>
</feature>
<organism evidence="2 3">
    <name type="scientific">Mycena rosella</name>
    <name type="common">Pink bonnet</name>
    <name type="synonym">Agaricus rosellus</name>
    <dbReference type="NCBI Taxonomy" id="1033263"/>
    <lineage>
        <taxon>Eukaryota</taxon>
        <taxon>Fungi</taxon>
        <taxon>Dikarya</taxon>
        <taxon>Basidiomycota</taxon>
        <taxon>Agaricomycotina</taxon>
        <taxon>Agaricomycetes</taxon>
        <taxon>Agaricomycetidae</taxon>
        <taxon>Agaricales</taxon>
        <taxon>Marasmiineae</taxon>
        <taxon>Mycenaceae</taxon>
        <taxon>Mycena</taxon>
    </lineage>
</organism>
<protein>
    <submittedName>
        <fullName evidence="2">Uncharacterized protein</fullName>
    </submittedName>
</protein>
<comment type="caution">
    <text evidence="2">The sequence shown here is derived from an EMBL/GenBank/DDBJ whole genome shotgun (WGS) entry which is preliminary data.</text>
</comment>
<dbReference type="Proteomes" id="UP001221757">
    <property type="component" value="Unassembled WGS sequence"/>
</dbReference>
<dbReference type="EMBL" id="JARKIE010001392">
    <property type="protein sequence ID" value="KAJ7602479.1"/>
    <property type="molecule type" value="Genomic_DNA"/>
</dbReference>
<reference evidence="2" key="1">
    <citation type="submission" date="2023-03" db="EMBL/GenBank/DDBJ databases">
        <title>Massive genome expansion in bonnet fungi (Mycena s.s.) driven by repeated elements and novel gene families across ecological guilds.</title>
        <authorList>
            <consortium name="Lawrence Berkeley National Laboratory"/>
            <person name="Harder C.B."/>
            <person name="Miyauchi S."/>
            <person name="Viragh M."/>
            <person name="Kuo A."/>
            <person name="Thoen E."/>
            <person name="Andreopoulos B."/>
            <person name="Lu D."/>
            <person name="Skrede I."/>
            <person name="Drula E."/>
            <person name="Henrissat B."/>
            <person name="Morin E."/>
            <person name="Kohler A."/>
            <person name="Barry K."/>
            <person name="LaButti K."/>
            <person name="Morin E."/>
            <person name="Salamov A."/>
            <person name="Lipzen A."/>
            <person name="Mereny Z."/>
            <person name="Hegedus B."/>
            <person name="Baldrian P."/>
            <person name="Stursova M."/>
            <person name="Weitz H."/>
            <person name="Taylor A."/>
            <person name="Grigoriev I.V."/>
            <person name="Nagy L.G."/>
            <person name="Martin F."/>
            <person name="Kauserud H."/>
        </authorList>
    </citation>
    <scope>NUCLEOTIDE SEQUENCE</scope>
    <source>
        <strain evidence="2">CBHHK067</strain>
    </source>
</reference>
<evidence type="ECO:0000313" key="2">
    <source>
        <dbReference type="EMBL" id="KAJ7602479.1"/>
    </source>
</evidence>